<dbReference type="AlphaFoldDB" id="A0A518GNX2"/>
<evidence type="ECO:0000256" key="1">
    <source>
        <dbReference type="SAM" id="MobiDB-lite"/>
    </source>
</evidence>
<feature type="region of interest" description="Disordered" evidence="1">
    <location>
        <begin position="355"/>
        <end position="384"/>
    </location>
</feature>
<name>A0A518GNX2_9PLAN</name>
<gene>
    <name evidence="2" type="ORF">Spb1_22590</name>
</gene>
<dbReference type="PANTHER" id="PTHR47396">
    <property type="entry name" value="TYPE I RESTRICTION ENZYME ECOKI R PROTEIN"/>
    <property type="match status" value="1"/>
</dbReference>
<reference evidence="2 3" key="1">
    <citation type="submission" date="2019-02" db="EMBL/GenBank/DDBJ databases">
        <title>Deep-cultivation of Planctomycetes and their phenomic and genomic characterization uncovers novel biology.</title>
        <authorList>
            <person name="Wiegand S."/>
            <person name="Jogler M."/>
            <person name="Boedeker C."/>
            <person name="Pinto D."/>
            <person name="Vollmers J."/>
            <person name="Rivas-Marin E."/>
            <person name="Kohn T."/>
            <person name="Peeters S.H."/>
            <person name="Heuer A."/>
            <person name="Rast P."/>
            <person name="Oberbeckmann S."/>
            <person name="Bunk B."/>
            <person name="Jeske O."/>
            <person name="Meyerdierks A."/>
            <person name="Storesund J.E."/>
            <person name="Kallscheuer N."/>
            <person name="Luecker S."/>
            <person name="Lage O.M."/>
            <person name="Pohl T."/>
            <person name="Merkel B.J."/>
            <person name="Hornburger P."/>
            <person name="Mueller R.-W."/>
            <person name="Bruemmer F."/>
            <person name="Labrenz M."/>
            <person name="Spormann A.M."/>
            <person name="Op den Camp H."/>
            <person name="Overmann J."/>
            <person name="Amann R."/>
            <person name="Jetten M.S.M."/>
            <person name="Mascher T."/>
            <person name="Medema M.H."/>
            <person name="Devos D.P."/>
            <person name="Kaster A.-K."/>
            <person name="Ovreas L."/>
            <person name="Rohde M."/>
            <person name="Galperin M.Y."/>
            <person name="Jogler C."/>
        </authorList>
    </citation>
    <scope>NUCLEOTIDE SEQUENCE [LARGE SCALE GENOMIC DNA]</scope>
    <source>
        <strain evidence="2 3">Spb1</strain>
    </source>
</reference>
<feature type="compositionally biased region" description="Acidic residues" evidence="1">
    <location>
        <begin position="567"/>
        <end position="586"/>
    </location>
</feature>
<accession>A0A518GNX2</accession>
<dbReference type="RefSeq" id="WP_145299532.1">
    <property type="nucleotide sequence ID" value="NZ_CP036299.1"/>
</dbReference>
<dbReference type="PANTHER" id="PTHR47396:SF1">
    <property type="entry name" value="ATP-DEPENDENT HELICASE IRC3-RELATED"/>
    <property type="match status" value="1"/>
</dbReference>
<feature type="region of interest" description="Disordered" evidence="1">
    <location>
        <begin position="567"/>
        <end position="597"/>
    </location>
</feature>
<dbReference type="OrthoDB" id="9804145at2"/>
<dbReference type="REBASE" id="356051">
    <property type="entry name" value="PbaSpb1ORF22580P"/>
</dbReference>
<dbReference type="KEGG" id="peh:Spb1_22590"/>
<dbReference type="EMBL" id="CP036299">
    <property type="protein sequence ID" value="QDV30330.1"/>
    <property type="molecule type" value="Genomic_DNA"/>
</dbReference>
<evidence type="ECO:0000313" key="2">
    <source>
        <dbReference type="EMBL" id="QDV30330.1"/>
    </source>
</evidence>
<dbReference type="SUPFAM" id="SSF52540">
    <property type="entry name" value="P-loop containing nucleoside triphosphate hydrolases"/>
    <property type="match status" value="2"/>
</dbReference>
<proteinExistence type="predicted"/>
<dbReference type="InterPro" id="IPR027417">
    <property type="entry name" value="P-loop_NTPase"/>
</dbReference>
<dbReference type="InterPro" id="IPR050742">
    <property type="entry name" value="Helicase_Restrict-Modif_Enz"/>
</dbReference>
<dbReference type="GO" id="GO:0005829">
    <property type="term" value="C:cytosol"/>
    <property type="evidence" value="ECO:0007669"/>
    <property type="project" value="TreeGrafter"/>
</dbReference>
<keyword evidence="3" id="KW-1185">Reference proteome</keyword>
<dbReference type="Gene3D" id="3.40.50.300">
    <property type="entry name" value="P-loop containing nucleotide triphosphate hydrolases"/>
    <property type="match status" value="1"/>
</dbReference>
<protein>
    <submittedName>
        <fullName evidence="2">Uncharacterized protein</fullName>
    </submittedName>
</protein>
<feature type="compositionally biased region" description="Basic and acidic residues" evidence="1">
    <location>
        <begin position="360"/>
        <end position="377"/>
    </location>
</feature>
<dbReference type="Proteomes" id="UP000315349">
    <property type="component" value="Chromosome"/>
</dbReference>
<organism evidence="2 3">
    <name type="scientific">Planctopirus ephydatiae</name>
    <dbReference type="NCBI Taxonomy" id="2528019"/>
    <lineage>
        <taxon>Bacteria</taxon>
        <taxon>Pseudomonadati</taxon>
        <taxon>Planctomycetota</taxon>
        <taxon>Planctomycetia</taxon>
        <taxon>Planctomycetales</taxon>
        <taxon>Planctomycetaceae</taxon>
        <taxon>Planctopirus</taxon>
    </lineage>
</organism>
<sequence length="1104" mass="126294">MSDTQKQIPIQPVDKPIICSPYTEPDYFWFYDKATGKATKTKGRRQAGYWYKTEQFGTKEKSLFTDLDPEENFDDLPLINLLREDVRRWRESDYRGATNVTKELLKWWTNPDRSRRLFFCQCEAVETMIYLAEMRIPGRTSKTGFKKFALSDENLQRLLKGQRPQPEGEVELDRFDGKTKKVNPFQNLATANFFPTLVDLPWDADLLPLRRMGCKMATGSGKTVVMAMLISWAFCNRAVNPNSTEFPNAVLICCPNLTVKERLQVLRPDNPDNYFAAFDLVPVNLRPHLHKGKVLVENWHCFGHESEHKEGDKSYAVVNKGPETPETLARRVLGDLYDHLPIMVLNDEGHHCWRPAPPDKQVENVDTSRKGKKRVDVTDDDPKEFKEEENEARIWLQGLDWINNCMGKDKRGIAYCFDLSATPFYIKGSGFSEGQPFSWLVSDFGLVDAIESGIVKIPRLPVIDDQEKKDEVGRPDPKYFRLWKHINQSLQPSEKFGSGKPKPEPCYREAEGALKQLAGQWHEKYRLIEEANPNQEKVPPVLIVVCDNTEIADYFYRKISGESESDVVTLEDVEDVENEEAEEEEESTSKKGKPKKQTVYGESAILPEFANNPKRKYTIRIDVKMLKDAESEDPTKTKQKAAEDLRRVVATVGKRGEPGEHIRCVVSVAMLTEGWDANNVTHILGVRAFGSQLLCEQVVGRGLRRMNYHPEPDEDGKLLLPAEYVDVYGIPFSVIPYKGRAQDQAAPEDKPKNRIWAMPDREELEIRFPIVEGYIPKLTKGLLRCKFDDIETLNIDPKVEPTATYLRPAAGYVDSHQNEKVPFEYVQQDREGYYAQTHFQSILFQITQKLVDDFQSPTAPNTDKTSRVMRLQSRHQLFPQIFTFVEQFARSKVEYNGANPKELGLQKYLTQAVAKLRRAIYPDEHSGEPPLVPILNSYRPVGSTSGVDFTTTRPVVSSSKSHINAVVIDSGFEKDEWEKKAVDVMESPAAASLVLNYARNDHLGLVVRYEYLDLEYSYSPDFIVRLANDLFLLLEIKGYERDKAKNDAKHEAARRWVSAVNNLGDFGRWEFRPCYDLELLLPLLGELVGQQVPVTSLKSEDDLF</sequence>
<evidence type="ECO:0000313" key="3">
    <source>
        <dbReference type="Proteomes" id="UP000315349"/>
    </source>
</evidence>